<evidence type="ECO:0000256" key="1">
    <source>
        <dbReference type="ARBA" id="ARBA00004141"/>
    </source>
</evidence>
<feature type="transmembrane region" description="Helical" evidence="8">
    <location>
        <begin position="132"/>
        <end position="152"/>
    </location>
</feature>
<evidence type="ECO:0000256" key="5">
    <source>
        <dbReference type="ARBA" id="ARBA00022692"/>
    </source>
</evidence>
<evidence type="ECO:0000256" key="2">
    <source>
        <dbReference type="ARBA" id="ARBA00007998"/>
    </source>
</evidence>
<dbReference type="InterPro" id="IPR004761">
    <property type="entry name" value="Spore_GerAB"/>
</dbReference>
<comment type="similarity">
    <text evidence="2">Belongs to the amino acid-polyamine-organocation (APC) superfamily. Spore germination protein (SGP) (TC 2.A.3.9) family.</text>
</comment>
<dbReference type="Pfam" id="PF03845">
    <property type="entry name" value="Spore_permease"/>
    <property type="match status" value="1"/>
</dbReference>
<feature type="transmembrane region" description="Helical" evidence="8">
    <location>
        <begin position="21"/>
        <end position="42"/>
    </location>
</feature>
<evidence type="ECO:0000256" key="8">
    <source>
        <dbReference type="SAM" id="Phobius"/>
    </source>
</evidence>
<dbReference type="OrthoDB" id="2078716at2"/>
<feature type="transmembrane region" description="Helical" evidence="8">
    <location>
        <begin position="54"/>
        <end position="79"/>
    </location>
</feature>
<dbReference type="PANTHER" id="PTHR34975">
    <property type="entry name" value="SPORE GERMINATION PROTEIN A2"/>
    <property type="match status" value="1"/>
</dbReference>
<reference evidence="9 10" key="1">
    <citation type="submission" date="2018-09" db="EMBL/GenBank/DDBJ databases">
        <title>Paenibacillus aracenensis nov. sp. isolated from a cave in southern Spain.</title>
        <authorList>
            <person name="Jurado V."/>
            <person name="Gutierrez-Patricio S."/>
            <person name="Gonzalez-Pimentel J.L."/>
            <person name="Miller A.Z."/>
            <person name="Laiz L."/>
            <person name="Saiz-Jimenez C."/>
        </authorList>
    </citation>
    <scope>NUCLEOTIDE SEQUENCE [LARGE SCALE GENOMIC DNA]</scope>
    <source>
        <strain evidence="9 10">DSM 22867</strain>
    </source>
</reference>
<comment type="subcellular location">
    <subcellularLocation>
        <location evidence="1">Membrane</location>
        <topology evidence="1">Multi-pass membrane protein</topology>
    </subcellularLocation>
</comment>
<evidence type="ECO:0000256" key="6">
    <source>
        <dbReference type="ARBA" id="ARBA00022989"/>
    </source>
</evidence>
<name>A0A3A1VHA9_9BACL</name>
<feature type="transmembrane region" description="Helical" evidence="8">
    <location>
        <begin position="319"/>
        <end position="339"/>
    </location>
</feature>
<dbReference type="GO" id="GO:0016020">
    <property type="term" value="C:membrane"/>
    <property type="evidence" value="ECO:0007669"/>
    <property type="project" value="UniProtKB-SubCell"/>
</dbReference>
<keyword evidence="6 8" id="KW-1133">Transmembrane helix</keyword>
<keyword evidence="4" id="KW-0309">Germination</keyword>
<accession>A0A3A1VHA9</accession>
<organism evidence="9 10">
    <name type="scientific">Paenibacillus nanensis</name>
    <dbReference type="NCBI Taxonomy" id="393251"/>
    <lineage>
        <taxon>Bacteria</taxon>
        <taxon>Bacillati</taxon>
        <taxon>Bacillota</taxon>
        <taxon>Bacilli</taxon>
        <taxon>Bacillales</taxon>
        <taxon>Paenibacillaceae</taxon>
        <taxon>Paenibacillus</taxon>
    </lineage>
</organism>
<feature type="transmembrane region" description="Helical" evidence="8">
    <location>
        <begin position="99"/>
        <end position="120"/>
    </location>
</feature>
<feature type="transmembrane region" description="Helical" evidence="8">
    <location>
        <begin position="285"/>
        <end position="307"/>
    </location>
</feature>
<evidence type="ECO:0000256" key="3">
    <source>
        <dbReference type="ARBA" id="ARBA00022448"/>
    </source>
</evidence>
<keyword evidence="7 8" id="KW-0472">Membrane</keyword>
<gene>
    <name evidence="9" type="ORF">D3P08_01755</name>
</gene>
<evidence type="ECO:0000256" key="4">
    <source>
        <dbReference type="ARBA" id="ARBA00022544"/>
    </source>
</evidence>
<dbReference type="GO" id="GO:0009847">
    <property type="term" value="P:spore germination"/>
    <property type="evidence" value="ECO:0007669"/>
    <property type="project" value="InterPro"/>
</dbReference>
<feature type="transmembrane region" description="Helical" evidence="8">
    <location>
        <begin position="351"/>
        <end position="373"/>
    </location>
</feature>
<evidence type="ECO:0000256" key="7">
    <source>
        <dbReference type="ARBA" id="ARBA00023136"/>
    </source>
</evidence>
<dbReference type="Proteomes" id="UP000266482">
    <property type="component" value="Unassembled WGS sequence"/>
</dbReference>
<evidence type="ECO:0000313" key="10">
    <source>
        <dbReference type="Proteomes" id="UP000266482"/>
    </source>
</evidence>
<keyword evidence="3" id="KW-0813">Transport</keyword>
<dbReference type="EMBL" id="QXQA01000001">
    <property type="protein sequence ID" value="RIX60318.1"/>
    <property type="molecule type" value="Genomic_DNA"/>
</dbReference>
<comment type="caution">
    <text evidence="9">The sequence shown here is derived from an EMBL/GenBank/DDBJ whole genome shotgun (WGS) entry which is preliminary data.</text>
</comment>
<protein>
    <submittedName>
        <fullName evidence="9">Spore gernimation protein</fullName>
    </submittedName>
</protein>
<feature type="transmembrane region" description="Helical" evidence="8">
    <location>
        <begin position="197"/>
        <end position="221"/>
    </location>
</feature>
<dbReference type="AlphaFoldDB" id="A0A3A1VHA9"/>
<dbReference type="NCBIfam" id="TIGR00912">
    <property type="entry name" value="2A0309"/>
    <property type="match status" value="1"/>
</dbReference>
<sequence length="389" mass="42868">MPGLKANKQAEELAMSDTVKLSLRQFTILILLYSVGTTILVIPAPLAADARQDAWLAAIAGWLLGLVVVALYVSLARLFPGMTFTAFLELTFGKWLGKLLALPFIFFSFIGSSIVLYYLGNFMTTEIMPETPIEAFALLFAALLVMGLRLGLEVLARTAEILFPWFILLFTVLALFLTPEIDSQKVLPILEFGMKPIIWPALNFACTASLPLYVFLMVYPVSFQHKKKAGNAFFTGVLIGGIFVVIVTFLSITILGVELSAENLYPSYALAKKINIGNFIQRVEILMAGMWFLTIFFKAAFYAYGFITGIAQLCGCKDYRPLVLPCGMIIVASSFVVYPSVAAMSEFESTVYIPFAITVGFLLPLLIYMAGLVKKRINHQELQGAGTDD</sequence>
<evidence type="ECO:0000313" key="9">
    <source>
        <dbReference type="EMBL" id="RIX60318.1"/>
    </source>
</evidence>
<feature type="transmembrane region" description="Helical" evidence="8">
    <location>
        <begin position="159"/>
        <end position="177"/>
    </location>
</feature>
<feature type="transmembrane region" description="Helical" evidence="8">
    <location>
        <begin position="233"/>
        <end position="257"/>
    </location>
</feature>
<keyword evidence="5 8" id="KW-0812">Transmembrane</keyword>
<proteinExistence type="inferred from homology"/>
<keyword evidence="10" id="KW-1185">Reference proteome</keyword>
<dbReference type="PANTHER" id="PTHR34975:SF2">
    <property type="entry name" value="SPORE GERMINATION PROTEIN A2"/>
    <property type="match status" value="1"/>
</dbReference>